<evidence type="ECO:0000256" key="2">
    <source>
        <dbReference type="SAM" id="Phobius"/>
    </source>
</evidence>
<keyword evidence="2" id="KW-1133">Transmembrane helix</keyword>
<evidence type="ECO:0000313" key="4">
    <source>
        <dbReference type="Proteomes" id="UP000233524"/>
    </source>
</evidence>
<evidence type="ECO:0000313" key="3">
    <source>
        <dbReference type="EMBL" id="PKS07625.1"/>
    </source>
</evidence>
<feature type="compositionally biased region" description="Polar residues" evidence="1">
    <location>
        <begin position="287"/>
        <end position="297"/>
    </location>
</feature>
<dbReference type="OrthoDB" id="2402916at2759"/>
<dbReference type="AlphaFoldDB" id="A0A2N3N5B9"/>
<keyword evidence="2" id="KW-0472">Membrane</keyword>
<feature type="region of interest" description="Disordered" evidence="1">
    <location>
        <begin position="347"/>
        <end position="441"/>
    </location>
</feature>
<sequence>MDEELNPFVIVTSDEQVFYEALRARELYPREDDETCVKCQTNGRLVCDASCDESQGWVCKQVVKVDNCKECPSTKCVQESTVETSTAEAPQSHSSGPSVGVIVGAVIGGVVGIAAITYIIWRFCIKNKRATLEPAQYDDITEQKLEAEREFQHRRDQRSSMHTVHSIASTVLTRASNIIQIAYIPGVTNRATPASPGVLVPPVPPIPITVTDSNSPSHYEDQHFFMPGDLRDSTYSAMTGYTDRTSFARTSYAPRSSVASTIYGKNVVVSTPQTGMRAKPAMISVRSGATTNSGSSTPPVPSVDYEKYNRPKSRDSTFSIGSAFMKNASASTATPVRAQLVRVASGKRVNIKGKNDNDNTPNVRSPLGPDSSSPTIVEDAASEDGPFLDPPERPESRQSHSSSPSLSAVIEEATRRAAHIEKPKSLQRETSPFGDEHATRD</sequence>
<feature type="compositionally biased region" description="Basic and acidic residues" evidence="1">
    <location>
        <begin position="304"/>
        <end position="314"/>
    </location>
</feature>
<keyword evidence="4" id="KW-1185">Reference proteome</keyword>
<accession>A0A2N3N5B9</accession>
<feature type="compositionally biased region" description="Basic and acidic residues" evidence="1">
    <location>
        <begin position="412"/>
        <end position="427"/>
    </location>
</feature>
<feature type="region of interest" description="Disordered" evidence="1">
    <location>
        <begin position="286"/>
        <end position="314"/>
    </location>
</feature>
<evidence type="ECO:0008006" key="5">
    <source>
        <dbReference type="Google" id="ProtNLM"/>
    </source>
</evidence>
<comment type="caution">
    <text evidence="3">The sequence shown here is derived from an EMBL/GenBank/DDBJ whole genome shotgun (WGS) entry which is preliminary data.</text>
</comment>
<proteinExistence type="predicted"/>
<keyword evidence="2" id="KW-0812">Transmembrane</keyword>
<protein>
    <recommendedName>
        <fullName evidence="5">Membrane anchor Opy2 N-terminal domain-containing protein</fullName>
    </recommendedName>
</protein>
<reference evidence="3 4" key="1">
    <citation type="journal article" date="2017" name="G3 (Bethesda)">
        <title>First Draft Genome Sequence of the Pathogenic Fungus Lomentospora prolificans (Formerly Scedosporium prolificans).</title>
        <authorList>
            <person name="Luo R."/>
            <person name="Zimin A."/>
            <person name="Workman R."/>
            <person name="Fan Y."/>
            <person name="Pertea G."/>
            <person name="Grossman N."/>
            <person name="Wear M.P."/>
            <person name="Jia B."/>
            <person name="Miller H."/>
            <person name="Casadevall A."/>
            <person name="Timp W."/>
            <person name="Zhang S.X."/>
            <person name="Salzberg S.L."/>
        </authorList>
    </citation>
    <scope>NUCLEOTIDE SEQUENCE [LARGE SCALE GENOMIC DNA]</scope>
    <source>
        <strain evidence="3 4">JHH-5317</strain>
    </source>
</reference>
<dbReference type="InParanoid" id="A0A2N3N5B9"/>
<dbReference type="EMBL" id="NLAX01000701">
    <property type="protein sequence ID" value="PKS07625.1"/>
    <property type="molecule type" value="Genomic_DNA"/>
</dbReference>
<name>A0A2N3N5B9_9PEZI</name>
<organism evidence="3 4">
    <name type="scientific">Lomentospora prolificans</name>
    <dbReference type="NCBI Taxonomy" id="41688"/>
    <lineage>
        <taxon>Eukaryota</taxon>
        <taxon>Fungi</taxon>
        <taxon>Dikarya</taxon>
        <taxon>Ascomycota</taxon>
        <taxon>Pezizomycotina</taxon>
        <taxon>Sordariomycetes</taxon>
        <taxon>Hypocreomycetidae</taxon>
        <taxon>Microascales</taxon>
        <taxon>Microascaceae</taxon>
        <taxon>Lomentospora</taxon>
    </lineage>
</organism>
<gene>
    <name evidence="3" type="ORF">jhhlp_006231</name>
</gene>
<dbReference type="Proteomes" id="UP000233524">
    <property type="component" value="Unassembled WGS sequence"/>
</dbReference>
<dbReference type="STRING" id="41688.A0A2N3N5B9"/>
<evidence type="ECO:0000256" key="1">
    <source>
        <dbReference type="SAM" id="MobiDB-lite"/>
    </source>
</evidence>
<dbReference type="VEuPathDB" id="FungiDB:jhhlp_006231"/>
<feature type="transmembrane region" description="Helical" evidence="2">
    <location>
        <begin position="99"/>
        <end position="121"/>
    </location>
</feature>